<organism evidence="8 9">
    <name type="scientific">Kribbella deserti</name>
    <dbReference type="NCBI Taxonomy" id="1926257"/>
    <lineage>
        <taxon>Bacteria</taxon>
        <taxon>Bacillati</taxon>
        <taxon>Actinomycetota</taxon>
        <taxon>Actinomycetes</taxon>
        <taxon>Propionibacteriales</taxon>
        <taxon>Kribbellaceae</taxon>
        <taxon>Kribbella</taxon>
    </lineage>
</organism>
<dbReference type="SUPFAM" id="SSF88946">
    <property type="entry name" value="Sigma2 domain of RNA polymerase sigma factors"/>
    <property type="match status" value="1"/>
</dbReference>
<gene>
    <name evidence="8" type="ORF">ACFFGN_32130</name>
</gene>
<keyword evidence="5" id="KW-0804">Transcription</keyword>
<dbReference type="Gene3D" id="1.10.10.10">
    <property type="entry name" value="Winged helix-like DNA-binding domain superfamily/Winged helix DNA-binding domain"/>
    <property type="match status" value="1"/>
</dbReference>
<keyword evidence="2" id="KW-0805">Transcription regulation</keyword>
<dbReference type="SUPFAM" id="SSF88659">
    <property type="entry name" value="Sigma3 and sigma4 domains of RNA polymerase sigma factors"/>
    <property type="match status" value="1"/>
</dbReference>
<proteinExistence type="inferred from homology"/>
<accession>A0ABV6QVU5</accession>
<dbReference type="InterPro" id="IPR014325">
    <property type="entry name" value="RNA_pol_sigma-E_actinobac"/>
</dbReference>
<feature type="domain" description="RNA polymerase sigma-70 region 2" evidence="6">
    <location>
        <begin position="22"/>
        <end position="88"/>
    </location>
</feature>
<dbReference type="PANTHER" id="PTHR43133">
    <property type="entry name" value="RNA POLYMERASE ECF-TYPE SIGMA FACTO"/>
    <property type="match status" value="1"/>
</dbReference>
<feature type="domain" description="RNA polymerase sigma factor 70 region 4 type 2" evidence="7">
    <location>
        <begin position="115"/>
        <end position="166"/>
    </location>
</feature>
<evidence type="ECO:0000256" key="5">
    <source>
        <dbReference type="ARBA" id="ARBA00023163"/>
    </source>
</evidence>
<keyword evidence="4" id="KW-0238">DNA-binding</keyword>
<comment type="similarity">
    <text evidence="1">Belongs to the sigma-70 factor family. ECF subfamily.</text>
</comment>
<evidence type="ECO:0000259" key="6">
    <source>
        <dbReference type="Pfam" id="PF04542"/>
    </source>
</evidence>
<dbReference type="Pfam" id="PF04542">
    <property type="entry name" value="Sigma70_r2"/>
    <property type="match status" value="1"/>
</dbReference>
<dbReference type="Proteomes" id="UP001589890">
    <property type="component" value="Unassembled WGS sequence"/>
</dbReference>
<dbReference type="NCBIfam" id="TIGR02937">
    <property type="entry name" value="sigma70-ECF"/>
    <property type="match status" value="1"/>
</dbReference>
<keyword evidence="3" id="KW-0731">Sigma factor</keyword>
<keyword evidence="9" id="KW-1185">Reference proteome</keyword>
<dbReference type="InterPro" id="IPR013325">
    <property type="entry name" value="RNA_pol_sigma_r2"/>
</dbReference>
<dbReference type="RefSeq" id="WP_380055614.1">
    <property type="nucleotide sequence ID" value="NZ_JBHLTC010000040.1"/>
</dbReference>
<dbReference type="InterPro" id="IPR036388">
    <property type="entry name" value="WH-like_DNA-bd_sf"/>
</dbReference>
<evidence type="ECO:0000259" key="7">
    <source>
        <dbReference type="Pfam" id="PF08281"/>
    </source>
</evidence>
<dbReference type="PANTHER" id="PTHR43133:SF50">
    <property type="entry name" value="ECF RNA POLYMERASE SIGMA FACTOR SIGM"/>
    <property type="match status" value="1"/>
</dbReference>
<protein>
    <submittedName>
        <fullName evidence="8">RNA polymerase sigma factor</fullName>
    </submittedName>
</protein>
<evidence type="ECO:0000313" key="8">
    <source>
        <dbReference type="EMBL" id="MFC0628759.1"/>
    </source>
</evidence>
<dbReference type="InterPro" id="IPR014284">
    <property type="entry name" value="RNA_pol_sigma-70_dom"/>
</dbReference>
<evidence type="ECO:0000313" key="9">
    <source>
        <dbReference type="Proteomes" id="UP001589890"/>
    </source>
</evidence>
<dbReference type="NCBIfam" id="TIGR02983">
    <property type="entry name" value="SigE-fam_strep"/>
    <property type="match status" value="1"/>
</dbReference>
<reference evidence="8 9" key="1">
    <citation type="submission" date="2024-09" db="EMBL/GenBank/DDBJ databases">
        <authorList>
            <person name="Sun Q."/>
            <person name="Mori K."/>
        </authorList>
    </citation>
    <scope>NUCLEOTIDE SEQUENCE [LARGE SCALE GENOMIC DNA]</scope>
    <source>
        <strain evidence="8 9">CGMCC 1.15906</strain>
    </source>
</reference>
<dbReference type="CDD" id="cd06171">
    <property type="entry name" value="Sigma70_r4"/>
    <property type="match status" value="1"/>
</dbReference>
<evidence type="ECO:0000256" key="3">
    <source>
        <dbReference type="ARBA" id="ARBA00023082"/>
    </source>
</evidence>
<dbReference type="Gene3D" id="1.10.1740.10">
    <property type="match status" value="1"/>
</dbReference>
<sequence length="178" mass="19414">MVVPQQARSAQPSESRVFETWVEANGDALLRFGYVLTGDRFLAEDAVQDALTTACAKWHKVSAADDPAAYVRRMIVNAHISWWRRFRRRESPEAEPSPAAQATGDGTADRAEADAIWALCATLPPKHRAAVVLRFYEELSYAEIGALLNCAEATARSNVHRALASLKTTLSTEGAGDA</sequence>
<dbReference type="InterPro" id="IPR013249">
    <property type="entry name" value="RNA_pol_sigma70_r4_t2"/>
</dbReference>
<dbReference type="InterPro" id="IPR039425">
    <property type="entry name" value="RNA_pol_sigma-70-like"/>
</dbReference>
<dbReference type="InterPro" id="IPR007627">
    <property type="entry name" value="RNA_pol_sigma70_r2"/>
</dbReference>
<dbReference type="EMBL" id="JBHLTC010000040">
    <property type="protein sequence ID" value="MFC0628759.1"/>
    <property type="molecule type" value="Genomic_DNA"/>
</dbReference>
<name>A0ABV6QVU5_9ACTN</name>
<dbReference type="Pfam" id="PF08281">
    <property type="entry name" value="Sigma70_r4_2"/>
    <property type="match status" value="1"/>
</dbReference>
<evidence type="ECO:0000256" key="4">
    <source>
        <dbReference type="ARBA" id="ARBA00023125"/>
    </source>
</evidence>
<dbReference type="InterPro" id="IPR013324">
    <property type="entry name" value="RNA_pol_sigma_r3/r4-like"/>
</dbReference>
<comment type="caution">
    <text evidence="8">The sequence shown here is derived from an EMBL/GenBank/DDBJ whole genome shotgun (WGS) entry which is preliminary data.</text>
</comment>
<evidence type="ECO:0000256" key="1">
    <source>
        <dbReference type="ARBA" id="ARBA00010641"/>
    </source>
</evidence>
<evidence type="ECO:0000256" key="2">
    <source>
        <dbReference type="ARBA" id="ARBA00023015"/>
    </source>
</evidence>